<name>A0A3S0MKF7_9VIBR</name>
<dbReference type="PANTHER" id="PTHR32071">
    <property type="entry name" value="TRANSCRIPTIONAL REGULATORY PROTEIN"/>
    <property type="match status" value="1"/>
</dbReference>
<reference evidence="7 8" key="1">
    <citation type="submission" date="2018-12" db="EMBL/GenBank/DDBJ databases">
        <title>Vibrio sp. isolated from China Sea.</title>
        <authorList>
            <person name="Li Y."/>
        </authorList>
    </citation>
    <scope>NUCLEOTIDE SEQUENCE [LARGE SCALE GENOMIC DNA]</scope>
    <source>
        <strain evidence="7 8">BEI207</strain>
    </source>
</reference>
<evidence type="ECO:0000256" key="3">
    <source>
        <dbReference type="ARBA" id="ARBA00023015"/>
    </source>
</evidence>
<evidence type="ECO:0000256" key="4">
    <source>
        <dbReference type="ARBA" id="ARBA00023125"/>
    </source>
</evidence>
<gene>
    <name evidence="7" type="ORF">EJ063_06330</name>
</gene>
<dbReference type="Pfam" id="PF00158">
    <property type="entry name" value="Sigma54_activat"/>
    <property type="match status" value="1"/>
</dbReference>
<dbReference type="Proteomes" id="UP000268973">
    <property type="component" value="Unassembled WGS sequence"/>
</dbReference>
<keyword evidence="3" id="KW-0805">Transcription regulation</keyword>
<evidence type="ECO:0000256" key="5">
    <source>
        <dbReference type="ARBA" id="ARBA00023163"/>
    </source>
</evidence>
<dbReference type="InterPro" id="IPR002197">
    <property type="entry name" value="HTH_Fis"/>
</dbReference>
<dbReference type="AlphaFoldDB" id="A0A3S0MKF7"/>
<sequence length="531" mass="60186">MMNSGWLESVTDLIGIKTKSELVNKFAEMVSSQLRLSECLVLTPNSDGRRLIPHRQGDVCSWAVNDLNHPFSHVLQNARAMSLSADELLYWQSDRHFANLVAHVGLFDHVCIEPLPLNSQKIQFILMMIGDQKIIQRAIESREVSQFFDVFAKQWNLLDEMEQEQRDIKVLSESLSDIQRHTEKKVLADELSSVLIGKSRAMNSLREQIVSAAESHLSVMVQGETGTGKELVAQAIHQLSDRSDKPMVAINCAAIPENLLESELFGYSKGAFSGADADRQGLIAQADGGTLFLDEIGDMPLTLQAKLLRVLETKRFRPIGGKEEHSSDFRLVSATHVNLLAQVRDKQFRQDLYYRLFQYPLTLPSLSARLEDIELLSEHFVKAFNQRHGTDIRGLHYRALECIKQYSFPGNVRELKHLIEFGCAQCRHELEVSEGSLANRISCLTFELESIVQPQERDIAQFRAHGNPYQNYQSEFSSITDLKQAVSEYEEQIIRDRLMQFAGNRGKAAESLGLPKRTLAYKCLKLEIKPI</sequence>
<evidence type="ECO:0000313" key="8">
    <source>
        <dbReference type="Proteomes" id="UP000268973"/>
    </source>
</evidence>
<dbReference type="FunFam" id="3.40.50.300:FF:000006">
    <property type="entry name" value="DNA-binding transcriptional regulator NtrC"/>
    <property type="match status" value="1"/>
</dbReference>
<dbReference type="EMBL" id="RXZH01000002">
    <property type="protein sequence ID" value="RTZ16417.1"/>
    <property type="molecule type" value="Genomic_DNA"/>
</dbReference>
<dbReference type="InterPro" id="IPR009057">
    <property type="entry name" value="Homeodomain-like_sf"/>
</dbReference>
<dbReference type="PROSITE" id="PS00675">
    <property type="entry name" value="SIGMA54_INTERACT_1"/>
    <property type="match status" value="1"/>
</dbReference>
<dbReference type="CDD" id="cd00009">
    <property type="entry name" value="AAA"/>
    <property type="match status" value="1"/>
</dbReference>
<proteinExistence type="predicted"/>
<evidence type="ECO:0000256" key="1">
    <source>
        <dbReference type="ARBA" id="ARBA00022741"/>
    </source>
</evidence>
<dbReference type="PROSITE" id="PS50045">
    <property type="entry name" value="SIGMA54_INTERACT_4"/>
    <property type="match status" value="1"/>
</dbReference>
<dbReference type="RefSeq" id="WP_126573190.1">
    <property type="nucleotide sequence ID" value="NZ_RXZH01000002.1"/>
</dbReference>
<dbReference type="Pfam" id="PF25601">
    <property type="entry name" value="AAA_lid_14"/>
    <property type="match status" value="1"/>
</dbReference>
<dbReference type="GO" id="GO:0005524">
    <property type="term" value="F:ATP binding"/>
    <property type="evidence" value="ECO:0007669"/>
    <property type="project" value="UniProtKB-KW"/>
</dbReference>
<dbReference type="SMART" id="SM00382">
    <property type="entry name" value="AAA"/>
    <property type="match status" value="1"/>
</dbReference>
<dbReference type="Gene3D" id="3.40.50.300">
    <property type="entry name" value="P-loop containing nucleotide triphosphate hydrolases"/>
    <property type="match status" value="1"/>
</dbReference>
<dbReference type="InterPro" id="IPR025943">
    <property type="entry name" value="Sigma_54_int_dom_ATP-bd_2"/>
</dbReference>
<keyword evidence="1" id="KW-0547">Nucleotide-binding</keyword>
<keyword evidence="4" id="KW-0238">DNA-binding</keyword>
<protein>
    <submittedName>
        <fullName evidence="7">Sigma-54-dependent Fis family transcriptional regulator</fullName>
    </submittedName>
</protein>
<evidence type="ECO:0000313" key="7">
    <source>
        <dbReference type="EMBL" id="RTZ16417.1"/>
    </source>
</evidence>
<keyword evidence="5" id="KW-0804">Transcription</keyword>
<evidence type="ECO:0000259" key="6">
    <source>
        <dbReference type="PROSITE" id="PS50045"/>
    </source>
</evidence>
<comment type="caution">
    <text evidence="7">The sequence shown here is derived from an EMBL/GenBank/DDBJ whole genome shotgun (WGS) entry which is preliminary data.</text>
</comment>
<dbReference type="InterPro" id="IPR058031">
    <property type="entry name" value="AAA_lid_NorR"/>
</dbReference>
<dbReference type="Gene3D" id="1.10.8.60">
    <property type="match status" value="1"/>
</dbReference>
<dbReference type="PROSITE" id="PS00676">
    <property type="entry name" value="SIGMA54_INTERACT_2"/>
    <property type="match status" value="1"/>
</dbReference>
<feature type="domain" description="Sigma-54 factor interaction" evidence="6">
    <location>
        <begin position="195"/>
        <end position="424"/>
    </location>
</feature>
<dbReference type="SUPFAM" id="SSF46689">
    <property type="entry name" value="Homeodomain-like"/>
    <property type="match status" value="1"/>
</dbReference>
<dbReference type="Pfam" id="PF02954">
    <property type="entry name" value="HTH_8"/>
    <property type="match status" value="1"/>
</dbReference>
<dbReference type="OrthoDB" id="9804019at2"/>
<dbReference type="PROSITE" id="PS00688">
    <property type="entry name" value="SIGMA54_INTERACT_3"/>
    <property type="match status" value="1"/>
</dbReference>
<dbReference type="Gene3D" id="1.10.10.60">
    <property type="entry name" value="Homeodomain-like"/>
    <property type="match status" value="1"/>
</dbReference>
<keyword evidence="2" id="KW-0067">ATP-binding</keyword>
<dbReference type="InterPro" id="IPR002078">
    <property type="entry name" value="Sigma_54_int"/>
</dbReference>
<dbReference type="InterPro" id="IPR027417">
    <property type="entry name" value="P-loop_NTPase"/>
</dbReference>
<evidence type="ECO:0000256" key="2">
    <source>
        <dbReference type="ARBA" id="ARBA00022840"/>
    </source>
</evidence>
<organism evidence="7 8">
    <name type="scientific">Vibrio aquaticus</name>
    <dbReference type="NCBI Taxonomy" id="2496559"/>
    <lineage>
        <taxon>Bacteria</taxon>
        <taxon>Pseudomonadati</taxon>
        <taxon>Pseudomonadota</taxon>
        <taxon>Gammaproteobacteria</taxon>
        <taxon>Vibrionales</taxon>
        <taxon>Vibrionaceae</taxon>
        <taxon>Vibrio</taxon>
    </lineage>
</organism>
<dbReference type="GO" id="GO:0043565">
    <property type="term" value="F:sequence-specific DNA binding"/>
    <property type="evidence" value="ECO:0007669"/>
    <property type="project" value="InterPro"/>
</dbReference>
<dbReference type="PANTHER" id="PTHR32071:SF117">
    <property type="entry name" value="PTS-DEPENDENT DIHYDROXYACETONE KINASE OPERON REGULATORY PROTEIN-RELATED"/>
    <property type="match status" value="1"/>
</dbReference>
<dbReference type="GO" id="GO:0006355">
    <property type="term" value="P:regulation of DNA-templated transcription"/>
    <property type="evidence" value="ECO:0007669"/>
    <property type="project" value="InterPro"/>
</dbReference>
<accession>A0A3S0MKF7</accession>
<keyword evidence="8" id="KW-1185">Reference proteome</keyword>
<dbReference type="PRINTS" id="PR01590">
    <property type="entry name" value="HTHFIS"/>
</dbReference>
<dbReference type="SUPFAM" id="SSF52540">
    <property type="entry name" value="P-loop containing nucleoside triphosphate hydrolases"/>
    <property type="match status" value="1"/>
</dbReference>
<dbReference type="InterPro" id="IPR003593">
    <property type="entry name" value="AAA+_ATPase"/>
</dbReference>
<dbReference type="InterPro" id="IPR025662">
    <property type="entry name" value="Sigma_54_int_dom_ATP-bd_1"/>
</dbReference>
<dbReference type="InterPro" id="IPR025944">
    <property type="entry name" value="Sigma_54_int_dom_CS"/>
</dbReference>